<gene>
    <name evidence="3" type="ORF">SDC9_134720</name>
</gene>
<dbReference type="AlphaFoldDB" id="A0A645DDP9"/>
<evidence type="ECO:0000256" key="2">
    <source>
        <dbReference type="SAM" id="Phobius"/>
    </source>
</evidence>
<keyword evidence="2" id="KW-0812">Transmembrane</keyword>
<keyword evidence="2" id="KW-1133">Transmembrane helix</keyword>
<organism evidence="3">
    <name type="scientific">bioreactor metagenome</name>
    <dbReference type="NCBI Taxonomy" id="1076179"/>
    <lineage>
        <taxon>unclassified sequences</taxon>
        <taxon>metagenomes</taxon>
        <taxon>ecological metagenomes</taxon>
    </lineage>
</organism>
<protein>
    <submittedName>
        <fullName evidence="3">Uncharacterized protein</fullName>
    </submittedName>
</protein>
<feature type="compositionally biased region" description="Polar residues" evidence="1">
    <location>
        <begin position="151"/>
        <end position="171"/>
    </location>
</feature>
<keyword evidence="2" id="KW-0472">Membrane</keyword>
<dbReference type="EMBL" id="VSSQ01035414">
    <property type="protein sequence ID" value="MPM87620.1"/>
    <property type="molecule type" value="Genomic_DNA"/>
</dbReference>
<sequence length="209" mass="22153">MPALSSDADNVFLLDYYFKDGISDELLPYSFNGVLKYMSADLPAGFSAEEAETVAYYKYTALDTSKNKIDFPFSSYALRIPDGYLASPGYAVYAFADGKTVKCHSVITGTDSKTMTFGAVAGADGYALVHLGGPAPIKQQAEPDEPEETGSPETGNSDNVPSTAGTDTKINNNTAPISKTAVIIIAIAGVTAVLEALLILKFKKPPKKT</sequence>
<reference evidence="3" key="1">
    <citation type="submission" date="2019-08" db="EMBL/GenBank/DDBJ databases">
        <authorList>
            <person name="Kucharzyk K."/>
            <person name="Murdoch R.W."/>
            <person name="Higgins S."/>
            <person name="Loffler F."/>
        </authorList>
    </citation>
    <scope>NUCLEOTIDE SEQUENCE</scope>
</reference>
<name>A0A645DDP9_9ZZZZ</name>
<comment type="caution">
    <text evidence="3">The sequence shown here is derived from an EMBL/GenBank/DDBJ whole genome shotgun (WGS) entry which is preliminary data.</text>
</comment>
<proteinExistence type="predicted"/>
<feature type="transmembrane region" description="Helical" evidence="2">
    <location>
        <begin position="181"/>
        <end position="200"/>
    </location>
</feature>
<accession>A0A645DDP9</accession>
<evidence type="ECO:0000256" key="1">
    <source>
        <dbReference type="SAM" id="MobiDB-lite"/>
    </source>
</evidence>
<feature type="region of interest" description="Disordered" evidence="1">
    <location>
        <begin position="136"/>
        <end position="171"/>
    </location>
</feature>
<evidence type="ECO:0000313" key="3">
    <source>
        <dbReference type="EMBL" id="MPM87620.1"/>
    </source>
</evidence>